<keyword evidence="1" id="KW-0472">Membrane</keyword>
<proteinExistence type="predicted"/>
<comment type="caution">
    <text evidence="2">The sequence shown here is derived from an EMBL/GenBank/DDBJ whole genome shotgun (WGS) entry which is preliminary data.</text>
</comment>
<name>A0A0D1E9D3_9RHOB</name>
<dbReference type="STRING" id="935700.jaqu_40330"/>
<keyword evidence="3" id="KW-1185">Reference proteome</keyword>
<dbReference type="RefSeq" id="WP_236687910.1">
    <property type="nucleotide sequence ID" value="NZ_FZPF01000001.1"/>
</dbReference>
<gene>
    <name evidence="2" type="ORF">jaqu_40330</name>
</gene>
<dbReference type="InterPro" id="IPR043723">
    <property type="entry name" value="DUF5665"/>
</dbReference>
<sequence>MSDERDAFLDEVAALRREIAVMNRHRFIKVHNSMPRLILFQLARGLAFGLGTVLGASVLLSVLAWSLSQIDFIPIIGDWAREIIALIQPEIDVDVRVESDGSTTVEGDTTPNE</sequence>
<protein>
    <submittedName>
        <fullName evidence="2">Uncharacterized protein</fullName>
    </submittedName>
</protein>
<dbReference type="Pfam" id="PF18910">
    <property type="entry name" value="DUF5665"/>
    <property type="match status" value="1"/>
</dbReference>
<accession>A0A0D1E9D3</accession>
<evidence type="ECO:0000256" key="1">
    <source>
        <dbReference type="SAM" id="Phobius"/>
    </source>
</evidence>
<dbReference type="Proteomes" id="UP000032232">
    <property type="component" value="Unassembled WGS sequence"/>
</dbReference>
<reference evidence="2 3" key="1">
    <citation type="submission" date="2015-02" db="EMBL/GenBank/DDBJ databases">
        <title>Genome Sequence of Jannaschia aquimarina DSM28248, a member of the Roseobacter clade.</title>
        <authorList>
            <person name="Voget S."/>
            <person name="Daniel R."/>
        </authorList>
    </citation>
    <scope>NUCLEOTIDE SEQUENCE [LARGE SCALE GENOMIC DNA]</scope>
    <source>
        <strain evidence="2 3">GSW-M26</strain>
    </source>
</reference>
<dbReference type="EMBL" id="JYFE01000081">
    <property type="protein sequence ID" value="KIT14239.1"/>
    <property type="molecule type" value="Genomic_DNA"/>
</dbReference>
<organism evidence="2 3">
    <name type="scientific">Jannaschia aquimarina</name>
    <dbReference type="NCBI Taxonomy" id="935700"/>
    <lineage>
        <taxon>Bacteria</taxon>
        <taxon>Pseudomonadati</taxon>
        <taxon>Pseudomonadota</taxon>
        <taxon>Alphaproteobacteria</taxon>
        <taxon>Rhodobacterales</taxon>
        <taxon>Roseobacteraceae</taxon>
        <taxon>Jannaschia</taxon>
    </lineage>
</organism>
<evidence type="ECO:0000313" key="2">
    <source>
        <dbReference type="EMBL" id="KIT14239.1"/>
    </source>
</evidence>
<feature type="transmembrane region" description="Helical" evidence="1">
    <location>
        <begin position="46"/>
        <end position="67"/>
    </location>
</feature>
<keyword evidence="1" id="KW-1133">Transmembrane helix</keyword>
<dbReference type="PATRIC" id="fig|935700.4.peg.4156"/>
<evidence type="ECO:0000313" key="3">
    <source>
        <dbReference type="Proteomes" id="UP000032232"/>
    </source>
</evidence>
<keyword evidence="1" id="KW-0812">Transmembrane</keyword>
<dbReference type="AlphaFoldDB" id="A0A0D1E9D3"/>